<dbReference type="Proteomes" id="UP000823941">
    <property type="component" value="Chromosome 23"/>
</dbReference>
<sequence length="395" mass="46795">GGQYCVSRRMDHTCVTLLDDARTSELTNMDLVWTKKQCMKLLDVYQKQEVLWNPNHKDYRIRDARRRALENMIGMIGRPNTTAEMIRRKIRRFRALYSHLKKNWYQYNIRPTNYWFNKADSFLGSVYHHNKGKKLPIILADELRSYKNKTPTGEWKTTRLLPIIFQYERYPILWNTAAKEHKNRDKYYEALLKLKKKVGGPEVTVFQVQKKLELIKRYYFTERAKFLFEDVPPKRYWYDVADRFLQKVVDAELLKNMTIEDVDKVATTPVAKERLFKKIQELQPQADILPRPKPVTKTYTRSKKPIERANTPVIEQNQNSADTDNEFKIFGQLIAAQLKKMPLNQALNLQQEMQTMINKTRLIPTLQEEQPSSSTSDAVYFEMGDIKEVKLENDD</sequence>
<feature type="non-terminal residue" evidence="2">
    <location>
        <position position="1"/>
    </location>
</feature>
<keyword evidence="3" id="KW-1185">Reference proteome</keyword>
<dbReference type="InterPro" id="IPR006578">
    <property type="entry name" value="MADF-dom"/>
</dbReference>
<evidence type="ECO:0000313" key="3">
    <source>
        <dbReference type="Proteomes" id="UP000823941"/>
    </source>
</evidence>
<feature type="domain" description="MADF" evidence="1">
    <location>
        <begin position="40"/>
        <end position="128"/>
    </location>
</feature>
<dbReference type="PANTHER" id="PTHR21505:SF12">
    <property type="entry name" value="MADF DOMAIN-CONTAINING PROTEIN-RELATED"/>
    <property type="match status" value="1"/>
</dbReference>
<organism evidence="2 3">
    <name type="scientific">Plutella xylostella</name>
    <name type="common">Diamondback moth</name>
    <name type="synonym">Plutella maculipennis</name>
    <dbReference type="NCBI Taxonomy" id="51655"/>
    <lineage>
        <taxon>Eukaryota</taxon>
        <taxon>Metazoa</taxon>
        <taxon>Ecdysozoa</taxon>
        <taxon>Arthropoda</taxon>
        <taxon>Hexapoda</taxon>
        <taxon>Insecta</taxon>
        <taxon>Pterygota</taxon>
        <taxon>Neoptera</taxon>
        <taxon>Endopterygota</taxon>
        <taxon>Lepidoptera</taxon>
        <taxon>Glossata</taxon>
        <taxon>Ditrysia</taxon>
        <taxon>Yponomeutoidea</taxon>
        <taxon>Plutellidae</taxon>
        <taxon>Plutella</taxon>
    </lineage>
</organism>
<reference evidence="2 3" key="1">
    <citation type="submission" date="2021-06" db="EMBL/GenBank/DDBJ databases">
        <title>A haploid diamondback moth (Plutella xylostella L.) genome assembly resolves 31 chromosomes and identifies a diamide resistance mutation.</title>
        <authorList>
            <person name="Ward C.M."/>
            <person name="Perry K.D."/>
            <person name="Baker G."/>
            <person name="Powis K."/>
            <person name="Heckel D.G."/>
            <person name="Baxter S.W."/>
        </authorList>
    </citation>
    <scope>NUCLEOTIDE SEQUENCE [LARGE SCALE GENOMIC DNA]</scope>
    <source>
        <strain evidence="2 3">LV</strain>
        <tissue evidence="2">Single pupa</tissue>
    </source>
</reference>
<proteinExistence type="predicted"/>
<dbReference type="PANTHER" id="PTHR21505">
    <property type="entry name" value="MADF DOMAIN-CONTAINING PROTEIN-RELATED"/>
    <property type="match status" value="1"/>
</dbReference>
<evidence type="ECO:0000313" key="2">
    <source>
        <dbReference type="EMBL" id="KAG7299104.1"/>
    </source>
</evidence>
<evidence type="ECO:0000259" key="1">
    <source>
        <dbReference type="PROSITE" id="PS51029"/>
    </source>
</evidence>
<comment type="caution">
    <text evidence="2">The sequence shown here is derived from an EMBL/GenBank/DDBJ whole genome shotgun (WGS) entry which is preliminary data.</text>
</comment>
<dbReference type="Pfam" id="PF10545">
    <property type="entry name" value="MADF_DNA_bdg"/>
    <property type="match status" value="2"/>
</dbReference>
<name>A0ABQ7Q2X7_PLUXY</name>
<dbReference type="EMBL" id="JAHIBW010000023">
    <property type="protein sequence ID" value="KAG7299104.1"/>
    <property type="molecule type" value="Genomic_DNA"/>
</dbReference>
<feature type="domain" description="MADF" evidence="1">
    <location>
        <begin position="162"/>
        <end position="250"/>
    </location>
</feature>
<dbReference type="PROSITE" id="PS51029">
    <property type="entry name" value="MADF"/>
    <property type="match status" value="2"/>
</dbReference>
<protein>
    <recommendedName>
        <fullName evidence="1">MADF domain-containing protein</fullName>
    </recommendedName>
</protein>
<dbReference type="SMART" id="SM00595">
    <property type="entry name" value="MADF"/>
    <property type="match status" value="2"/>
</dbReference>
<accession>A0ABQ7Q2X7</accession>
<gene>
    <name evidence="2" type="ORF">JYU34_017604</name>
</gene>